<organism evidence="2 3">
    <name type="scientific">Eleusine coracana subsp. coracana</name>
    <dbReference type="NCBI Taxonomy" id="191504"/>
    <lineage>
        <taxon>Eukaryota</taxon>
        <taxon>Viridiplantae</taxon>
        <taxon>Streptophyta</taxon>
        <taxon>Embryophyta</taxon>
        <taxon>Tracheophyta</taxon>
        <taxon>Spermatophyta</taxon>
        <taxon>Magnoliopsida</taxon>
        <taxon>Liliopsida</taxon>
        <taxon>Poales</taxon>
        <taxon>Poaceae</taxon>
        <taxon>PACMAD clade</taxon>
        <taxon>Chloridoideae</taxon>
        <taxon>Cynodonteae</taxon>
        <taxon>Eleusininae</taxon>
        <taxon>Eleusine</taxon>
    </lineage>
</organism>
<evidence type="ECO:0000313" key="2">
    <source>
        <dbReference type="EMBL" id="GJN05268.1"/>
    </source>
</evidence>
<keyword evidence="3" id="KW-1185">Reference proteome</keyword>
<evidence type="ECO:0000256" key="1">
    <source>
        <dbReference type="SAM" id="MobiDB-lite"/>
    </source>
</evidence>
<name>A0AAV5D4D2_ELECO</name>
<proteinExistence type="predicted"/>
<dbReference type="AlphaFoldDB" id="A0AAV5D4D2"/>
<comment type="caution">
    <text evidence="2">The sequence shown here is derived from an EMBL/GenBank/DDBJ whole genome shotgun (WGS) entry which is preliminary data.</text>
</comment>
<reference evidence="2" key="1">
    <citation type="journal article" date="2018" name="DNA Res.">
        <title>Multiple hybrid de novo genome assembly of finger millet, an orphan allotetraploid crop.</title>
        <authorList>
            <person name="Hatakeyama M."/>
            <person name="Aluri S."/>
            <person name="Balachadran M.T."/>
            <person name="Sivarajan S.R."/>
            <person name="Patrignani A."/>
            <person name="Gruter S."/>
            <person name="Poveda L."/>
            <person name="Shimizu-Inatsugi R."/>
            <person name="Baeten J."/>
            <person name="Francoijs K.J."/>
            <person name="Nataraja K.N."/>
            <person name="Reddy Y.A.N."/>
            <person name="Phadnis S."/>
            <person name="Ravikumar R.L."/>
            <person name="Schlapbach R."/>
            <person name="Sreeman S.M."/>
            <person name="Shimizu K.K."/>
        </authorList>
    </citation>
    <scope>NUCLEOTIDE SEQUENCE</scope>
</reference>
<reference evidence="2" key="2">
    <citation type="submission" date="2021-12" db="EMBL/GenBank/DDBJ databases">
        <title>Resequencing data analysis of finger millet.</title>
        <authorList>
            <person name="Hatakeyama M."/>
            <person name="Aluri S."/>
            <person name="Balachadran M.T."/>
            <person name="Sivarajan S.R."/>
            <person name="Poveda L."/>
            <person name="Shimizu-Inatsugi R."/>
            <person name="Schlapbach R."/>
            <person name="Sreeman S.M."/>
            <person name="Shimizu K.K."/>
        </authorList>
    </citation>
    <scope>NUCLEOTIDE SEQUENCE</scope>
</reference>
<sequence>MLHRTPMSRPPRRPSRYSSISCGKSFKHAAQSSAVRSGALHKAVQCRKGAHVHASRREPPRAVGRPLGRVAQQREQEEPAVLCKVLSVHQEGDSAVVARGVEEVQVGEAEEAGIVVHGGVLVERTDLLRVLEGAVDAGGAIRRVYVPTTERKGIDSVRARADDSGGEEGRVGRGILWEGCR</sequence>
<protein>
    <submittedName>
        <fullName evidence="2">Uncharacterized protein</fullName>
    </submittedName>
</protein>
<accession>A0AAV5D4D2</accession>
<dbReference type="EMBL" id="BQKI01000012">
    <property type="protein sequence ID" value="GJN05268.1"/>
    <property type="molecule type" value="Genomic_DNA"/>
</dbReference>
<evidence type="ECO:0000313" key="3">
    <source>
        <dbReference type="Proteomes" id="UP001054889"/>
    </source>
</evidence>
<feature type="region of interest" description="Disordered" evidence="1">
    <location>
        <begin position="1"/>
        <end position="22"/>
    </location>
</feature>
<dbReference type="Proteomes" id="UP001054889">
    <property type="component" value="Unassembled WGS sequence"/>
</dbReference>
<gene>
    <name evidence="2" type="primary">ga22883</name>
    <name evidence="2" type="ORF">PR202_ga22883</name>
</gene>